<reference evidence="1 2" key="1">
    <citation type="submission" date="2018-06" db="EMBL/GenBank/DDBJ databases">
        <authorList>
            <consortium name="Pathogen Informatics"/>
            <person name="Doyle S."/>
        </authorList>
    </citation>
    <scope>NUCLEOTIDE SEQUENCE [LARGE SCALE GENOMIC DNA]</scope>
    <source>
        <strain evidence="2">NCTC 11048</strain>
    </source>
</reference>
<proteinExistence type="predicted"/>
<keyword evidence="2" id="KW-1185">Reference proteome</keyword>
<evidence type="ECO:0000313" key="2">
    <source>
        <dbReference type="Proteomes" id="UP000255549"/>
    </source>
</evidence>
<organism evidence="1 2">
    <name type="scientific">Staphylococcus intermedius NCTC 11048</name>
    <dbReference type="NCBI Taxonomy" id="1141106"/>
    <lineage>
        <taxon>Bacteria</taxon>
        <taxon>Bacillati</taxon>
        <taxon>Bacillota</taxon>
        <taxon>Bacilli</taxon>
        <taxon>Bacillales</taxon>
        <taxon>Staphylococcaceae</taxon>
        <taxon>Staphylococcus</taxon>
        <taxon>Staphylococcus intermedius group</taxon>
    </lineage>
</organism>
<protein>
    <submittedName>
        <fullName evidence="1">Uncharacterized protein</fullName>
    </submittedName>
</protein>
<name>A0A380G008_STAIN</name>
<dbReference type="EMBL" id="UHDP01000001">
    <property type="protein sequence ID" value="SUM43543.1"/>
    <property type="molecule type" value="Genomic_DNA"/>
</dbReference>
<evidence type="ECO:0000313" key="1">
    <source>
        <dbReference type="EMBL" id="SUM43543.1"/>
    </source>
</evidence>
<dbReference type="Proteomes" id="UP000255549">
    <property type="component" value="Unassembled WGS sequence"/>
</dbReference>
<sequence length="34" mass="3607">MEFLKVIIDLLDKGLQVAPGILNAVSDLLKAIGV</sequence>
<accession>A0A380G008</accession>
<dbReference type="AlphaFoldDB" id="A0A380G008"/>
<gene>
    <name evidence="1" type="ORF">NCTC11048_00035</name>
</gene>